<reference evidence="5" key="1">
    <citation type="journal article" date="2019" name="Int. J. Syst. Evol. Microbiol.">
        <title>The Global Catalogue of Microorganisms (GCM) 10K type strain sequencing project: providing services to taxonomists for standard genome sequencing and annotation.</title>
        <authorList>
            <consortium name="The Broad Institute Genomics Platform"/>
            <consortium name="The Broad Institute Genome Sequencing Center for Infectious Disease"/>
            <person name="Wu L."/>
            <person name="Ma J."/>
        </authorList>
    </citation>
    <scope>NUCLEOTIDE SEQUENCE [LARGE SCALE GENOMIC DNA]</scope>
    <source>
        <strain evidence="5">JCM 17085</strain>
    </source>
</reference>
<dbReference type="Pfam" id="PF01648">
    <property type="entry name" value="ACPS"/>
    <property type="match status" value="1"/>
</dbReference>
<dbReference type="EMBL" id="BAABCV010000002">
    <property type="protein sequence ID" value="GAA4088585.1"/>
    <property type="molecule type" value="Genomic_DNA"/>
</dbReference>
<organism evidence="4 5">
    <name type="scientific">Mucilaginibacter panaciglaebae</name>
    <dbReference type="NCBI Taxonomy" id="502331"/>
    <lineage>
        <taxon>Bacteria</taxon>
        <taxon>Pseudomonadati</taxon>
        <taxon>Bacteroidota</taxon>
        <taxon>Sphingobacteriia</taxon>
        <taxon>Sphingobacteriales</taxon>
        <taxon>Sphingobacteriaceae</taxon>
        <taxon>Mucilaginibacter</taxon>
    </lineage>
</organism>
<feature type="domain" description="4'-phosphopantetheinyl transferase" evidence="3">
    <location>
        <begin position="103"/>
        <end position="171"/>
    </location>
</feature>
<evidence type="ECO:0000256" key="2">
    <source>
        <dbReference type="ARBA" id="ARBA00022679"/>
    </source>
</evidence>
<comment type="similarity">
    <text evidence="1">Belongs to the P-Pant transferase superfamily. Gsp/Sfp/HetI/AcpT family.</text>
</comment>
<keyword evidence="2" id="KW-0808">Transferase</keyword>
<accession>A0ABP7WGT2</accession>
<dbReference type="InterPro" id="IPR008278">
    <property type="entry name" value="4-PPantetheinyl_Trfase_dom"/>
</dbReference>
<dbReference type="InterPro" id="IPR037143">
    <property type="entry name" value="4-PPantetheinyl_Trfase_dom_sf"/>
</dbReference>
<protein>
    <recommendedName>
        <fullName evidence="3">4'-phosphopantetheinyl transferase domain-containing protein</fullName>
    </recommendedName>
</protein>
<dbReference type="InterPro" id="IPR050559">
    <property type="entry name" value="P-Pant_transferase_sf"/>
</dbReference>
<evidence type="ECO:0000259" key="3">
    <source>
        <dbReference type="Pfam" id="PF01648"/>
    </source>
</evidence>
<dbReference type="PANTHER" id="PTHR12215">
    <property type="entry name" value="PHOSPHOPANTETHEINE TRANSFERASE"/>
    <property type="match status" value="1"/>
</dbReference>
<dbReference type="Gene3D" id="3.90.470.20">
    <property type="entry name" value="4'-phosphopantetheinyl transferase domain"/>
    <property type="match status" value="2"/>
</dbReference>
<name>A0ABP7WGT2_9SPHI</name>
<dbReference type="Proteomes" id="UP001500841">
    <property type="component" value="Unassembled WGS sequence"/>
</dbReference>
<keyword evidence="5" id="KW-1185">Reference proteome</keyword>
<proteinExistence type="inferred from homology"/>
<dbReference type="RefSeq" id="WP_345101089.1">
    <property type="nucleotide sequence ID" value="NZ_BAABCV010000002.1"/>
</dbReference>
<sequence>MIAGYHTQITERWPEEELHYKLNLLPQPLCNKIMAKRQHLDVQLSVTGYIMLLKLIDHFGLDLRLDDLQYGQYQRPFFAGGFDFNISHSGNRVICCGTTKGKLGVDVELMKPVTINYDDYFTAAEQQNIRAAKSPDALFFKYWTRKEAVLKAIGTGVYTPLLDIDVSDDEVHYGDEVYYLSSIDIAADFAGCLAYSVQQDIVLKKVIV</sequence>
<dbReference type="SUPFAM" id="SSF56214">
    <property type="entry name" value="4'-phosphopantetheinyl transferase"/>
    <property type="match status" value="2"/>
</dbReference>
<gene>
    <name evidence="4" type="ORF">GCM10022392_07280</name>
</gene>
<evidence type="ECO:0000313" key="4">
    <source>
        <dbReference type="EMBL" id="GAA4088585.1"/>
    </source>
</evidence>
<evidence type="ECO:0000313" key="5">
    <source>
        <dbReference type="Proteomes" id="UP001500841"/>
    </source>
</evidence>
<evidence type="ECO:0000256" key="1">
    <source>
        <dbReference type="ARBA" id="ARBA00010990"/>
    </source>
</evidence>
<dbReference type="PANTHER" id="PTHR12215:SF10">
    <property type="entry name" value="L-AMINOADIPATE-SEMIALDEHYDE DEHYDROGENASE-PHOSPHOPANTETHEINYL TRANSFERASE"/>
    <property type="match status" value="1"/>
</dbReference>
<comment type="caution">
    <text evidence="4">The sequence shown here is derived from an EMBL/GenBank/DDBJ whole genome shotgun (WGS) entry which is preliminary data.</text>
</comment>